<organism evidence="2 3">
    <name type="scientific">Monilinia vaccinii-corymbosi</name>
    <dbReference type="NCBI Taxonomy" id="61207"/>
    <lineage>
        <taxon>Eukaryota</taxon>
        <taxon>Fungi</taxon>
        <taxon>Dikarya</taxon>
        <taxon>Ascomycota</taxon>
        <taxon>Pezizomycotina</taxon>
        <taxon>Leotiomycetes</taxon>
        <taxon>Helotiales</taxon>
        <taxon>Sclerotiniaceae</taxon>
        <taxon>Monilinia</taxon>
    </lineage>
</organism>
<feature type="compositionally biased region" description="Basic and acidic residues" evidence="1">
    <location>
        <begin position="102"/>
        <end position="122"/>
    </location>
</feature>
<evidence type="ECO:0000256" key="1">
    <source>
        <dbReference type="SAM" id="MobiDB-lite"/>
    </source>
</evidence>
<feature type="region of interest" description="Disordered" evidence="1">
    <location>
        <begin position="101"/>
        <end position="139"/>
    </location>
</feature>
<dbReference type="Proteomes" id="UP000672032">
    <property type="component" value="Chromosome 5"/>
</dbReference>
<protein>
    <submittedName>
        <fullName evidence="2">Uncharacterized protein</fullName>
    </submittedName>
</protein>
<proteinExistence type="predicted"/>
<evidence type="ECO:0000313" key="2">
    <source>
        <dbReference type="EMBL" id="QSZ35112.1"/>
    </source>
</evidence>
<keyword evidence="3" id="KW-1185">Reference proteome</keyword>
<dbReference type="AlphaFoldDB" id="A0A8A3PIK6"/>
<dbReference type="EMBL" id="CP063409">
    <property type="protein sequence ID" value="QSZ35112.1"/>
    <property type="molecule type" value="Genomic_DNA"/>
</dbReference>
<accession>A0A8A3PIK6</accession>
<evidence type="ECO:0000313" key="3">
    <source>
        <dbReference type="Proteomes" id="UP000672032"/>
    </source>
</evidence>
<feature type="compositionally biased region" description="Basic and acidic residues" evidence="1">
    <location>
        <begin position="1"/>
        <end position="14"/>
    </location>
</feature>
<gene>
    <name evidence="2" type="ORF">DSL72_007976</name>
</gene>
<feature type="region of interest" description="Disordered" evidence="1">
    <location>
        <begin position="1"/>
        <end position="27"/>
    </location>
</feature>
<sequence length="139" mass="15591">MARQQHHDDIEAQNHRQQLSLQDREIESRDDDIRKCTQATRWQRGAYGNQAITVHLHICKCVFHMLDAEFAVLHAGLIGAYTFDHQLFVCLAETFGAHRGVGHPEQDEHTPEEGETGVRDEDGLPGFEGAGFEEGEAVG</sequence>
<name>A0A8A3PIK6_9HELO</name>
<reference evidence="2" key="1">
    <citation type="submission" date="2020-10" db="EMBL/GenBank/DDBJ databases">
        <title>Genome Sequence of Monilinia vaccinii-corymbosi Sheds Light on Mummy Berry Disease Infection of Blueberry and Mating Type.</title>
        <authorList>
            <person name="Yow A.G."/>
            <person name="Zhang Y."/>
            <person name="Bansal K."/>
            <person name="Eacker S.M."/>
            <person name="Sullivan S."/>
            <person name="Liachko I."/>
            <person name="Cubeta M.A."/>
            <person name="Rollins J.A."/>
            <person name="Ashrafi H."/>
        </authorList>
    </citation>
    <scope>NUCLEOTIDE SEQUENCE</scope>
    <source>
        <strain evidence="2">RL-1</strain>
    </source>
</reference>